<feature type="compositionally biased region" description="Basic and acidic residues" evidence="1">
    <location>
        <begin position="165"/>
        <end position="174"/>
    </location>
</feature>
<organism evidence="3 4">
    <name type="scientific">Tanacetum coccineum</name>
    <dbReference type="NCBI Taxonomy" id="301880"/>
    <lineage>
        <taxon>Eukaryota</taxon>
        <taxon>Viridiplantae</taxon>
        <taxon>Streptophyta</taxon>
        <taxon>Embryophyta</taxon>
        <taxon>Tracheophyta</taxon>
        <taxon>Spermatophyta</taxon>
        <taxon>Magnoliopsida</taxon>
        <taxon>eudicotyledons</taxon>
        <taxon>Gunneridae</taxon>
        <taxon>Pentapetalae</taxon>
        <taxon>asterids</taxon>
        <taxon>campanulids</taxon>
        <taxon>Asterales</taxon>
        <taxon>Asteraceae</taxon>
        <taxon>Asteroideae</taxon>
        <taxon>Anthemideae</taxon>
        <taxon>Anthemidinae</taxon>
        <taxon>Tanacetum</taxon>
    </lineage>
</organism>
<dbReference type="Pfam" id="PF00078">
    <property type="entry name" value="RVT_1"/>
    <property type="match status" value="1"/>
</dbReference>
<protein>
    <submittedName>
        <fullName evidence="3">Reverse transcriptase domain-containing protein</fullName>
    </submittedName>
</protein>
<dbReference type="Gene3D" id="3.30.420.10">
    <property type="entry name" value="Ribonuclease H-like superfamily/Ribonuclease H"/>
    <property type="match status" value="2"/>
</dbReference>
<feature type="region of interest" description="Disordered" evidence="1">
    <location>
        <begin position="381"/>
        <end position="418"/>
    </location>
</feature>
<sequence length="1602" mass="183025">MSTREQHTPTIPTSAVRNTGGRSGPQGLEEPTSDEVLRELCDKNYHQLLPLIAEKMQKEKEQQDKLNAVKARLLYGDESGRNPRNHEESHYSESKTPTARTEPRRRHGSKHSRSPSPIASVGGKEQSASARSDSRHQSSQAKGTEVQPRKHHHRGTSPRGNSRYSKSEDSEGGHWKSKSKRHMSNTYEDDLSQPWTCEERNPFTPRIRHFDFPRTRMPSHVKTYDGSGDPEDHLKLFQSAAKTERWAMPTWCHMFNSTLTGNARVWFDKLPKESIDSYEDLRAAFRENYLQQTKHIKDPVEIHHIKQRDGESTEDFMERYKAEVLDVEGAPECMKISGFMHGITHPELIKRLYEKIPRSMDEMYRVTTSFLQGEVAAFSHSRKKAPTPWRQPEGGNKPNFKKGFKNKQRSDRKPDRFSLLTKTPKEIFALEKGKFKAPPPMVTPAEKRDPNKYCEFHADTGHSTDECMQLRKQIEEMIKSGKLSQFIKELKQNDKPKAQKKGETARKDKPLAILMIQPWERVAKQRVTQSFSPETVISFPSLGEEDGTEGPMIIEAEIGGHFVHRIYVDGGASSEVLYEHCFVRLRPEIRSQMIPATTSLIGFSGETIWPLGQISLLVKIGDEEHSTSAWMNFMVIRVIPMECAMIFGPSTQHPVTSQVLEEKIKVAIHPEYPEQTIAIGSTLTEKGRKELYALLRQNLDVFAWKPSDMTGVPRHIAEHRLIVREGCLPIRQKKKGQTPERNKAIQKEVEKLVDAGIMKEVHYHSWLSNPVMVKKHDGSWRMCVDFKDLNKACPQDGYPLPEIDWKVESLCGYPFKCFLDAYKGYHQIKMAEDDEEKTAFSTSQGIFCYSKMPFGLKNVGATYQRLVDRAFQKQIGRNLEVYVDDLVIKSHTEEEIIRDIAETFKTLRQINMKLNPKKCTFGMQEGMFLGYKVNADGLKVCPDKADAVLSLLSLGCHVQKLNRKLASLNRFLSKSAEKSLSFFKTLKKCTKKSDFQWTQEAEVAFRQMKKLIADLPMLTAPKEMEELIMYLAAAKEAISAVLMTEREGKQMLVYFVSRALREPEINYIPTEKLVLALLSASRRLKRYFQARTIIVITDQPIKQHMSNSEITRRMLKWKFELEGHDIQCRPRISIKGQILADFIVERPEEESPDELMAEPEELPEPWTLFTDGSSCIDGSGAGLILTNPEGVEFTYVMRFRFEATNNEAEYEALIAGLRIAEQMGVKNLQANVDSRLVANQVNGSYVAKESGMVQYLEKVKTLTSNFKEFSIKQVPRSENKKADALSKIASTSFAHLRKQVLMEELNENSINEKEVLAIVKEEGHTWMAPICEYLTKEILPKDKKKARAVRRKASRYVVINGTLYKKSLPDSDYQGRLYRIMENSFVTTHSKTGVKNYVSASVKHPQTNGLVERANRSLGEGIKARLDERRKDWIGELSHVLWAHRTMIKSSNGETLFSLTYCTEAVIPAEIGMPTLRTAEVDLIKNDEALEINLDLIEEKREQAAIQEAKSKAKMEKYYNSKVRGTSFKPGDMVYRSNDASHAKDEGKLGPKWEGPYEVTESLGKGAYKLKDRKGNELPRTWNICNLKKCYIHEVLAPARHV</sequence>
<dbReference type="InterPro" id="IPR012337">
    <property type="entry name" value="RNaseH-like_sf"/>
</dbReference>
<gene>
    <name evidence="3" type="ORF">Tco_0951150</name>
</gene>
<dbReference type="SUPFAM" id="SSF53098">
    <property type="entry name" value="Ribonuclease H-like"/>
    <property type="match status" value="2"/>
</dbReference>
<keyword evidence="3" id="KW-0548">Nucleotidyltransferase</keyword>
<feature type="domain" description="RNase H type-1" evidence="2">
    <location>
        <begin position="1162"/>
        <end position="1291"/>
    </location>
</feature>
<evidence type="ECO:0000259" key="2">
    <source>
        <dbReference type="PROSITE" id="PS50879"/>
    </source>
</evidence>
<keyword evidence="3" id="KW-0695">RNA-directed DNA polymerase</keyword>
<evidence type="ECO:0000313" key="4">
    <source>
        <dbReference type="Proteomes" id="UP001151760"/>
    </source>
</evidence>
<evidence type="ECO:0000256" key="1">
    <source>
        <dbReference type="SAM" id="MobiDB-lite"/>
    </source>
</evidence>
<dbReference type="Proteomes" id="UP001151760">
    <property type="component" value="Unassembled WGS sequence"/>
</dbReference>
<dbReference type="InterPro" id="IPR036397">
    <property type="entry name" value="RNaseH_sf"/>
</dbReference>
<dbReference type="Pfam" id="PF13456">
    <property type="entry name" value="RVT_3"/>
    <property type="match status" value="1"/>
</dbReference>
<dbReference type="Gene3D" id="3.30.70.270">
    <property type="match status" value="2"/>
</dbReference>
<evidence type="ECO:0000313" key="3">
    <source>
        <dbReference type="EMBL" id="GJT42435.1"/>
    </source>
</evidence>
<keyword evidence="3" id="KW-0808">Transferase</keyword>
<dbReference type="PANTHER" id="PTHR48475:SF2">
    <property type="entry name" value="RIBONUCLEASE H"/>
    <property type="match status" value="1"/>
</dbReference>
<dbReference type="PROSITE" id="PS50879">
    <property type="entry name" value="RNASE_H_1"/>
    <property type="match status" value="1"/>
</dbReference>
<name>A0ABQ5DTB2_9ASTR</name>
<feature type="compositionally biased region" description="Basic and acidic residues" evidence="1">
    <location>
        <begin position="78"/>
        <end position="93"/>
    </location>
</feature>
<comment type="caution">
    <text evidence="3">The sequence shown here is derived from an EMBL/GenBank/DDBJ whole genome shotgun (WGS) entry which is preliminary data.</text>
</comment>
<feature type="compositionally biased region" description="Polar residues" evidence="1">
    <location>
        <begin position="126"/>
        <end position="142"/>
    </location>
</feature>
<keyword evidence="4" id="KW-1185">Reference proteome</keyword>
<dbReference type="InterPro" id="IPR041577">
    <property type="entry name" value="RT_RNaseH_2"/>
</dbReference>
<dbReference type="Pfam" id="PF03732">
    <property type="entry name" value="Retrotrans_gag"/>
    <property type="match status" value="1"/>
</dbReference>
<dbReference type="InterPro" id="IPR043128">
    <property type="entry name" value="Rev_trsase/Diguanyl_cyclase"/>
</dbReference>
<dbReference type="CDD" id="cd01647">
    <property type="entry name" value="RT_LTR"/>
    <property type="match status" value="1"/>
</dbReference>
<dbReference type="InterPro" id="IPR000477">
    <property type="entry name" value="RT_dom"/>
</dbReference>
<feature type="region of interest" description="Disordered" evidence="1">
    <location>
        <begin position="56"/>
        <end position="190"/>
    </location>
</feature>
<accession>A0ABQ5DTB2</accession>
<feature type="compositionally biased region" description="Polar residues" evidence="1">
    <location>
        <begin position="8"/>
        <end position="17"/>
    </location>
</feature>
<dbReference type="CDD" id="cd09279">
    <property type="entry name" value="RNase_HI_like"/>
    <property type="match status" value="1"/>
</dbReference>
<proteinExistence type="predicted"/>
<reference evidence="3" key="1">
    <citation type="journal article" date="2022" name="Int. J. Mol. Sci.">
        <title>Draft Genome of Tanacetum Coccineum: Genomic Comparison of Closely Related Tanacetum-Family Plants.</title>
        <authorList>
            <person name="Yamashiro T."/>
            <person name="Shiraishi A."/>
            <person name="Nakayama K."/>
            <person name="Satake H."/>
        </authorList>
    </citation>
    <scope>NUCLEOTIDE SEQUENCE</scope>
</reference>
<dbReference type="GO" id="GO:0003964">
    <property type="term" value="F:RNA-directed DNA polymerase activity"/>
    <property type="evidence" value="ECO:0007669"/>
    <property type="project" value="UniProtKB-KW"/>
</dbReference>
<dbReference type="Gene3D" id="3.10.10.10">
    <property type="entry name" value="HIV Type 1 Reverse Transcriptase, subunit A, domain 1"/>
    <property type="match status" value="1"/>
</dbReference>
<dbReference type="InterPro" id="IPR005162">
    <property type="entry name" value="Retrotrans_gag_dom"/>
</dbReference>
<dbReference type="SUPFAM" id="SSF56672">
    <property type="entry name" value="DNA/RNA polymerases"/>
    <property type="match status" value="1"/>
</dbReference>
<reference evidence="3" key="2">
    <citation type="submission" date="2022-01" db="EMBL/GenBank/DDBJ databases">
        <authorList>
            <person name="Yamashiro T."/>
            <person name="Shiraishi A."/>
            <person name="Satake H."/>
            <person name="Nakayama K."/>
        </authorList>
    </citation>
    <scope>NUCLEOTIDE SEQUENCE</scope>
</reference>
<dbReference type="PANTHER" id="PTHR48475">
    <property type="entry name" value="RIBONUCLEASE H"/>
    <property type="match status" value="1"/>
</dbReference>
<dbReference type="InterPro" id="IPR043502">
    <property type="entry name" value="DNA/RNA_pol_sf"/>
</dbReference>
<feature type="compositionally biased region" description="Basic residues" evidence="1">
    <location>
        <begin position="103"/>
        <end position="113"/>
    </location>
</feature>
<dbReference type="Pfam" id="PF17919">
    <property type="entry name" value="RT_RNaseH_2"/>
    <property type="match status" value="1"/>
</dbReference>
<dbReference type="InterPro" id="IPR002156">
    <property type="entry name" value="RNaseH_domain"/>
</dbReference>
<feature type="region of interest" description="Disordered" evidence="1">
    <location>
        <begin position="1"/>
        <end position="33"/>
    </location>
</feature>
<dbReference type="EMBL" id="BQNB010015644">
    <property type="protein sequence ID" value="GJT42435.1"/>
    <property type="molecule type" value="Genomic_DNA"/>
</dbReference>